<keyword evidence="1" id="KW-0282">Flagellum</keyword>
<name>A0A0A5HYD3_9BACI</name>
<dbReference type="STRING" id="1385511.GCA_000425225_01046"/>
<dbReference type="eggNOG" id="COG1582">
    <property type="taxonomic scope" value="Bacteria"/>
</dbReference>
<accession>A0A0A5HYD3</accession>
<gene>
    <name evidence="1" type="ORF">N783_08360</name>
</gene>
<dbReference type="PANTHER" id="PTHR39185:SF1">
    <property type="entry name" value="SWARMING MOTILITY PROTEIN SWRD"/>
    <property type="match status" value="1"/>
</dbReference>
<keyword evidence="2" id="KW-1185">Reference proteome</keyword>
<dbReference type="AlphaFoldDB" id="A0A0A5HYD3"/>
<proteinExistence type="predicted"/>
<sequence length="84" mass="9412">MTESASFSTIYNMINLTRLNGDSFTLNAIYIEQVQSFPDTTLTLHNGKKLVVKESHEEVISLIKQFYQQVGLVGVQVEKEGDSS</sequence>
<evidence type="ECO:0000313" key="2">
    <source>
        <dbReference type="Proteomes" id="UP000030403"/>
    </source>
</evidence>
<comment type="caution">
    <text evidence="1">The sequence shown here is derived from an EMBL/GenBank/DDBJ whole genome shotgun (WGS) entry which is preliminary data.</text>
</comment>
<dbReference type="EMBL" id="AVPF01000019">
    <property type="protein sequence ID" value="KGX88632.1"/>
    <property type="molecule type" value="Genomic_DNA"/>
</dbReference>
<dbReference type="PANTHER" id="PTHR39185">
    <property type="entry name" value="SWARMING MOTILITY PROTEIN SWRD"/>
    <property type="match status" value="1"/>
</dbReference>
<keyword evidence="1" id="KW-0969">Cilium</keyword>
<dbReference type="Pfam" id="PF06289">
    <property type="entry name" value="FlbD"/>
    <property type="match status" value="1"/>
</dbReference>
<keyword evidence="1" id="KW-0966">Cell projection</keyword>
<reference evidence="1 2" key="1">
    <citation type="submission" date="2013-08" db="EMBL/GenBank/DDBJ databases">
        <authorList>
            <person name="Huang J."/>
            <person name="Wang G."/>
        </authorList>
    </citation>
    <scope>NUCLEOTIDE SEQUENCE [LARGE SCALE GENOMIC DNA]</scope>
    <source>
        <strain evidence="1 2">BH030004</strain>
    </source>
</reference>
<evidence type="ECO:0000313" key="1">
    <source>
        <dbReference type="EMBL" id="KGX88632.1"/>
    </source>
</evidence>
<organism evidence="1 2">
    <name type="scientific">Pontibacillus marinus BH030004 = DSM 16465</name>
    <dbReference type="NCBI Taxonomy" id="1385511"/>
    <lineage>
        <taxon>Bacteria</taxon>
        <taxon>Bacillati</taxon>
        <taxon>Bacillota</taxon>
        <taxon>Bacilli</taxon>
        <taxon>Bacillales</taxon>
        <taxon>Bacillaceae</taxon>
        <taxon>Pontibacillus</taxon>
    </lineage>
</organism>
<protein>
    <submittedName>
        <fullName evidence="1">Flagellar protein D</fullName>
    </submittedName>
</protein>
<dbReference type="InterPro" id="IPR009384">
    <property type="entry name" value="SwrD-like"/>
</dbReference>
<dbReference type="Proteomes" id="UP000030403">
    <property type="component" value="Unassembled WGS sequence"/>
</dbReference>